<keyword evidence="16" id="KW-0325">Glycoprotein</keyword>
<evidence type="ECO:0000259" key="20">
    <source>
        <dbReference type="PROSITE" id="PS50835"/>
    </source>
</evidence>
<dbReference type="EC" id="2.7.10.1" evidence="2"/>
<dbReference type="KEGG" id="osn:115216791"/>
<dbReference type="Gene3D" id="2.60.40.10">
    <property type="entry name" value="Immunoglobulins"/>
    <property type="match status" value="2"/>
</dbReference>
<gene>
    <name evidence="22" type="primary">LOC115216791</name>
</gene>
<keyword evidence="3" id="KW-0597">Phosphoprotein</keyword>
<dbReference type="Proteomes" id="UP000515154">
    <property type="component" value="Linkage group LG10"/>
</dbReference>
<accession>A0A6P7SVG9</accession>
<dbReference type="InterPro" id="IPR003599">
    <property type="entry name" value="Ig_sub"/>
</dbReference>
<feature type="chain" id="PRO_5027649748" description="receptor protein-tyrosine kinase" evidence="19">
    <location>
        <begin position="24"/>
        <end position="316"/>
    </location>
</feature>
<keyword evidence="8" id="KW-0547">Nucleotide-binding</keyword>
<evidence type="ECO:0000256" key="10">
    <source>
        <dbReference type="ARBA" id="ARBA00022840"/>
    </source>
</evidence>
<dbReference type="InterPro" id="IPR003598">
    <property type="entry name" value="Ig_sub2"/>
</dbReference>
<evidence type="ECO:0000313" key="21">
    <source>
        <dbReference type="Proteomes" id="UP000515154"/>
    </source>
</evidence>
<evidence type="ECO:0000256" key="5">
    <source>
        <dbReference type="ARBA" id="ARBA00022692"/>
    </source>
</evidence>
<evidence type="ECO:0000256" key="19">
    <source>
        <dbReference type="SAM" id="SignalP"/>
    </source>
</evidence>
<evidence type="ECO:0000256" key="16">
    <source>
        <dbReference type="ARBA" id="ARBA00023180"/>
    </source>
</evidence>
<dbReference type="Pfam" id="PF13927">
    <property type="entry name" value="Ig_3"/>
    <property type="match status" value="1"/>
</dbReference>
<dbReference type="RefSeq" id="XP_029642224.1">
    <property type="nucleotide sequence ID" value="XM_029786364.2"/>
</dbReference>
<keyword evidence="4" id="KW-0808">Transferase</keyword>
<dbReference type="SUPFAM" id="SSF48726">
    <property type="entry name" value="Immunoglobulin"/>
    <property type="match status" value="2"/>
</dbReference>
<evidence type="ECO:0000256" key="2">
    <source>
        <dbReference type="ARBA" id="ARBA00011902"/>
    </source>
</evidence>
<evidence type="ECO:0000256" key="4">
    <source>
        <dbReference type="ARBA" id="ARBA00022679"/>
    </source>
</evidence>
<evidence type="ECO:0000256" key="1">
    <source>
        <dbReference type="ARBA" id="ARBA00004167"/>
    </source>
</evidence>
<dbReference type="InterPro" id="IPR013098">
    <property type="entry name" value="Ig_I-set"/>
</dbReference>
<proteinExistence type="predicted"/>
<keyword evidence="13" id="KW-0829">Tyrosine-protein kinase</keyword>
<evidence type="ECO:0000256" key="3">
    <source>
        <dbReference type="ARBA" id="ARBA00022553"/>
    </source>
</evidence>
<keyword evidence="7" id="KW-0677">Repeat</keyword>
<keyword evidence="14" id="KW-1015">Disulfide bond</keyword>
<feature type="signal peptide" evidence="19">
    <location>
        <begin position="1"/>
        <end position="23"/>
    </location>
</feature>
<evidence type="ECO:0000256" key="9">
    <source>
        <dbReference type="ARBA" id="ARBA00022777"/>
    </source>
</evidence>
<dbReference type="GO" id="GO:0004714">
    <property type="term" value="F:transmembrane receptor protein tyrosine kinase activity"/>
    <property type="evidence" value="ECO:0007669"/>
    <property type="project" value="UniProtKB-EC"/>
</dbReference>
<keyword evidence="6 19" id="KW-0732">Signal</keyword>
<protein>
    <recommendedName>
        <fullName evidence="2">receptor protein-tyrosine kinase</fullName>
        <ecNumber evidence="2">2.7.10.1</ecNumber>
    </recommendedName>
</protein>
<dbReference type="Pfam" id="PF07679">
    <property type="entry name" value="I-set"/>
    <property type="match status" value="1"/>
</dbReference>
<evidence type="ECO:0000256" key="14">
    <source>
        <dbReference type="ARBA" id="ARBA00023157"/>
    </source>
</evidence>
<feature type="transmembrane region" description="Helical" evidence="18">
    <location>
        <begin position="276"/>
        <end position="303"/>
    </location>
</feature>
<keyword evidence="12 18" id="KW-0472">Membrane</keyword>
<dbReference type="InterPro" id="IPR036179">
    <property type="entry name" value="Ig-like_dom_sf"/>
</dbReference>
<dbReference type="FunFam" id="2.60.40.10:FF:000020">
    <property type="entry name" value="Fibroblast growth factor receptor"/>
    <property type="match status" value="1"/>
</dbReference>
<dbReference type="GO" id="GO:0005524">
    <property type="term" value="F:ATP binding"/>
    <property type="evidence" value="ECO:0007669"/>
    <property type="project" value="UniProtKB-KW"/>
</dbReference>
<dbReference type="PROSITE" id="PS50835">
    <property type="entry name" value="IG_LIKE"/>
    <property type="match status" value="2"/>
</dbReference>
<feature type="domain" description="Ig-like" evidence="20">
    <location>
        <begin position="27"/>
        <end position="129"/>
    </location>
</feature>
<keyword evidence="17" id="KW-0393">Immunoglobulin domain</keyword>
<dbReference type="InterPro" id="IPR007110">
    <property type="entry name" value="Ig-like_dom"/>
</dbReference>
<keyword evidence="11 18" id="KW-1133">Transmembrane helix</keyword>
<dbReference type="SMART" id="SM00409">
    <property type="entry name" value="IG"/>
    <property type="match status" value="2"/>
</dbReference>
<dbReference type="AlphaFoldDB" id="A0A6P7SVG9"/>
<reference evidence="22" key="1">
    <citation type="submission" date="2025-08" db="UniProtKB">
        <authorList>
            <consortium name="RefSeq"/>
        </authorList>
    </citation>
    <scope>IDENTIFICATION</scope>
</reference>
<evidence type="ECO:0000256" key="8">
    <source>
        <dbReference type="ARBA" id="ARBA00022741"/>
    </source>
</evidence>
<keyword evidence="15 22" id="KW-0675">Receptor</keyword>
<dbReference type="InterPro" id="IPR013783">
    <property type="entry name" value="Ig-like_fold"/>
</dbReference>
<keyword evidence="9" id="KW-0418">Kinase</keyword>
<evidence type="ECO:0000256" key="11">
    <source>
        <dbReference type="ARBA" id="ARBA00022989"/>
    </source>
</evidence>
<evidence type="ECO:0000256" key="15">
    <source>
        <dbReference type="ARBA" id="ARBA00023170"/>
    </source>
</evidence>
<keyword evidence="10" id="KW-0067">ATP-binding</keyword>
<dbReference type="SMART" id="SM00408">
    <property type="entry name" value="IGc2"/>
    <property type="match status" value="2"/>
</dbReference>
<dbReference type="FunFam" id="2.60.40.10:FF:000016">
    <property type="entry name" value="Fibroblast growth factor receptor"/>
    <property type="match status" value="1"/>
</dbReference>
<keyword evidence="5 18" id="KW-0812">Transmembrane</keyword>
<evidence type="ECO:0000256" key="7">
    <source>
        <dbReference type="ARBA" id="ARBA00022737"/>
    </source>
</evidence>
<evidence type="ECO:0000313" key="22">
    <source>
        <dbReference type="RefSeq" id="XP_029642224.1"/>
    </source>
</evidence>
<sequence>MLIPKKYWISLLLCFCLVVLALCERSPKARKKAPRKPQWKKRSPPKKGESLVTVAVKKNLKLDCSANGIPKPNITWARDGDDIKRIPNLKVKFQKYTLTVQNVRMKDSGNYTCRVSNNLGTLSFTFNVIVAVQMKFDIIPPSNLTVSVGKSATFICRVKPHNSGKIQWLFQGSTKDGRKFLPTSANPEVLHIQNVTYDDAGKYMCLVGGDRNIQDASAWLTVVKKDEFDRVTMPSLIVSTWKSPNSRNYASEMGKKPHANETNQQREEYPALVSIWTIYIIVGSVSGGVLFIGLITIIVAVCCQKENTGTYKSTNV</sequence>
<evidence type="ECO:0000256" key="13">
    <source>
        <dbReference type="ARBA" id="ARBA00023137"/>
    </source>
</evidence>
<comment type="subcellular location">
    <subcellularLocation>
        <location evidence="1">Membrane</location>
        <topology evidence="1">Single-pass membrane protein</topology>
    </subcellularLocation>
</comment>
<organism evidence="21 22">
    <name type="scientific">Octopus sinensis</name>
    <name type="common">East Asian common octopus</name>
    <dbReference type="NCBI Taxonomy" id="2607531"/>
    <lineage>
        <taxon>Eukaryota</taxon>
        <taxon>Metazoa</taxon>
        <taxon>Spiralia</taxon>
        <taxon>Lophotrochozoa</taxon>
        <taxon>Mollusca</taxon>
        <taxon>Cephalopoda</taxon>
        <taxon>Coleoidea</taxon>
        <taxon>Octopodiformes</taxon>
        <taxon>Octopoda</taxon>
        <taxon>Incirrata</taxon>
        <taxon>Octopodidae</taxon>
        <taxon>Octopus</taxon>
    </lineage>
</organism>
<name>A0A6P7SVG9_9MOLL</name>
<dbReference type="PANTHER" id="PTHR10075:SF14">
    <property type="entry name" value="CELL ADHESION MOLECULE DSCAM2-RELATED"/>
    <property type="match status" value="1"/>
</dbReference>
<evidence type="ECO:0000256" key="12">
    <source>
        <dbReference type="ARBA" id="ARBA00023136"/>
    </source>
</evidence>
<feature type="domain" description="Ig-like" evidence="20">
    <location>
        <begin position="134"/>
        <end position="221"/>
    </location>
</feature>
<dbReference type="PANTHER" id="PTHR10075">
    <property type="entry name" value="BASIGIN RELATED"/>
    <property type="match status" value="1"/>
</dbReference>
<evidence type="ECO:0000256" key="6">
    <source>
        <dbReference type="ARBA" id="ARBA00022729"/>
    </source>
</evidence>
<evidence type="ECO:0000256" key="17">
    <source>
        <dbReference type="ARBA" id="ARBA00023319"/>
    </source>
</evidence>
<evidence type="ECO:0000256" key="18">
    <source>
        <dbReference type="SAM" id="Phobius"/>
    </source>
</evidence>
<keyword evidence="21" id="KW-1185">Reference proteome</keyword>
<dbReference type="GO" id="GO:0016020">
    <property type="term" value="C:membrane"/>
    <property type="evidence" value="ECO:0007669"/>
    <property type="project" value="UniProtKB-SubCell"/>
</dbReference>